<proteinExistence type="predicted"/>
<dbReference type="Pfam" id="PF01970">
    <property type="entry name" value="TctA"/>
    <property type="match status" value="1"/>
</dbReference>
<feature type="transmembrane region" description="Helical" evidence="1">
    <location>
        <begin position="355"/>
        <end position="376"/>
    </location>
</feature>
<gene>
    <name evidence="3" type="ORF">SAMN05877753_103125</name>
</gene>
<keyword evidence="4" id="KW-1185">Reference proteome</keyword>
<sequence>MDIFSNIITGFSAVLSLETLAFAFLGVLIGTLTGILPGIGPITAIALLIPLAYGMEPMSGLIMLIGIYYGSMYGGSTTAILVKTPGEVASIVTTLDGYEMAKQGKAGRALSAAAIGSFIAGTLSTIGLMLLAPTLAKAAYYFGSAEYFLLIVLAMTMVSSLTTGSALKAYISTLFGLSIAMVGIDLQTSVPRYTFGIPNLLDGIDFVLIAIALFAIPEALENMARKSKSRKMDLQNFKGSKWMTREDWKRSVGPFGRGSVLGFLIGVLPGVGPSLASFLSYGMEKKLSKHPEEFGKGAIEGVSGPEAANNAGVGGALVPLFTLGIPGSATTALLMLIFMMYGLQPGPGMFDSNPTLLWAIIASMYIGNIMLLVLNLPLVGVFASLLKIPTVPLFVGVVSFSVLGVYGINFNQFDLFLLFGFGLVGYAMQRFGFPLAPAVMALVLGPLLEQNFRRSMEITNGSLLTFVERPISLVISILIVLIVFVPILKTLLKNKRNKKEHIDANIDKQA</sequence>
<dbReference type="EMBL" id="OAOP01000003">
    <property type="protein sequence ID" value="SNX69581.1"/>
    <property type="molecule type" value="Genomic_DNA"/>
</dbReference>
<feature type="transmembrane region" description="Helical" evidence="1">
    <location>
        <begin position="388"/>
        <end position="408"/>
    </location>
</feature>
<feature type="transmembrane region" description="Helical" evidence="1">
    <location>
        <begin position="35"/>
        <end position="53"/>
    </location>
</feature>
<keyword evidence="1" id="KW-0472">Membrane</keyword>
<reference evidence="3 4" key="1">
    <citation type="submission" date="2017-08" db="EMBL/GenBank/DDBJ databases">
        <authorList>
            <person name="de Groot N.N."/>
        </authorList>
    </citation>
    <scope>NUCLEOTIDE SEQUENCE [LARGE SCALE GENOMIC DNA]</scope>
    <source>
        <strain evidence="3 4">JC228</strain>
    </source>
</reference>
<dbReference type="PANTHER" id="PTHR35342">
    <property type="entry name" value="TRICARBOXYLIC TRANSPORT PROTEIN"/>
    <property type="match status" value="1"/>
</dbReference>
<feature type="transmembrane region" description="Helical" evidence="1">
    <location>
        <begin position="109"/>
        <end position="132"/>
    </location>
</feature>
<feature type="domain" description="DUF112" evidence="2">
    <location>
        <begin position="20"/>
        <end position="439"/>
    </location>
</feature>
<evidence type="ECO:0000313" key="3">
    <source>
        <dbReference type="EMBL" id="SNX69581.1"/>
    </source>
</evidence>
<dbReference type="Proteomes" id="UP000219546">
    <property type="component" value="Unassembled WGS sequence"/>
</dbReference>
<feature type="transmembrane region" description="Helical" evidence="1">
    <location>
        <begin position="415"/>
        <end position="444"/>
    </location>
</feature>
<accession>A0A285CPX7</accession>
<keyword evidence="1" id="KW-0812">Transmembrane</keyword>
<dbReference type="OrthoDB" id="9781349at2"/>
<evidence type="ECO:0000313" key="4">
    <source>
        <dbReference type="Proteomes" id="UP000219546"/>
    </source>
</evidence>
<dbReference type="AlphaFoldDB" id="A0A285CPX7"/>
<name>A0A285CPX7_9BACI</name>
<feature type="transmembrane region" description="Helical" evidence="1">
    <location>
        <begin position="260"/>
        <end position="281"/>
    </location>
</feature>
<organism evidence="3 4">
    <name type="scientific">Bacillus oleivorans</name>
    <dbReference type="NCBI Taxonomy" id="1448271"/>
    <lineage>
        <taxon>Bacteria</taxon>
        <taxon>Bacillati</taxon>
        <taxon>Bacillota</taxon>
        <taxon>Bacilli</taxon>
        <taxon>Bacillales</taxon>
        <taxon>Bacillaceae</taxon>
        <taxon>Bacillus</taxon>
    </lineage>
</organism>
<dbReference type="PANTHER" id="PTHR35342:SF5">
    <property type="entry name" value="TRICARBOXYLIC TRANSPORT PROTEIN"/>
    <property type="match status" value="1"/>
</dbReference>
<evidence type="ECO:0000259" key="2">
    <source>
        <dbReference type="Pfam" id="PF01970"/>
    </source>
</evidence>
<feature type="transmembrane region" description="Helical" evidence="1">
    <location>
        <begin position="471"/>
        <end position="492"/>
    </location>
</feature>
<protein>
    <submittedName>
        <fullName evidence="3">Putative tricarboxylic transport membrane protein</fullName>
    </submittedName>
</protein>
<feature type="transmembrane region" description="Helical" evidence="1">
    <location>
        <begin position="200"/>
        <end position="220"/>
    </location>
</feature>
<keyword evidence="1" id="KW-1133">Transmembrane helix</keyword>
<dbReference type="RefSeq" id="WP_097158065.1">
    <property type="nucleotide sequence ID" value="NZ_JBEPMQ010000002.1"/>
</dbReference>
<evidence type="ECO:0000256" key="1">
    <source>
        <dbReference type="SAM" id="Phobius"/>
    </source>
</evidence>
<dbReference type="InterPro" id="IPR002823">
    <property type="entry name" value="DUF112_TM"/>
</dbReference>
<feature type="transmembrane region" description="Helical" evidence="1">
    <location>
        <begin position="320"/>
        <end position="343"/>
    </location>
</feature>
<feature type="transmembrane region" description="Helical" evidence="1">
    <location>
        <begin position="7"/>
        <end position="29"/>
    </location>
</feature>
<feature type="transmembrane region" description="Helical" evidence="1">
    <location>
        <begin position="138"/>
        <end position="158"/>
    </location>
</feature>